<evidence type="ECO:0000313" key="3">
    <source>
        <dbReference type="EMBL" id="MFC4061492.1"/>
    </source>
</evidence>
<organism evidence="3 4">
    <name type="scientific">Planomonospora corallina</name>
    <dbReference type="NCBI Taxonomy" id="1806052"/>
    <lineage>
        <taxon>Bacteria</taxon>
        <taxon>Bacillati</taxon>
        <taxon>Actinomycetota</taxon>
        <taxon>Actinomycetes</taxon>
        <taxon>Streptosporangiales</taxon>
        <taxon>Streptosporangiaceae</taxon>
        <taxon>Planomonospora</taxon>
    </lineage>
</organism>
<evidence type="ECO:0000313" key="4">
    <source>
        <dbReference type="Proteomes" id="UP001595850"/>
    </source>
</evidence>
<proteinExistence type="predicted"/>
<evidence type="ECO:0000256" key="2">
    <source>
        <dbReference type="PROSITE-ProRule" id="PRU00252"/>
    </source>
</evidence>
<sequence>MLDIQVSLTGRITHPPRFFPADHETSAMWSAVLEVNGPPTPRRGGDTYVPTRYIEVVVHGVAAIRAHESYRKGHLVIAQGCDLLGRAYETRDRNGRAVLRGVVKVIATNLGLASRYTAVHEGAAVRVAEPSPRLVQGAPTAVAEEAALAG</sequence>
<dbReference type="SUPFAM" id="SSF50249">
    <property type="entry name" value="Nucleic acid-binding proteins"/>
    <property type="match status" value="1"/>
</dbReference>
<comment type="caution">
    <text evidence="3">The sequence shown here is derived from an EMBL/GenBank/DDBJ whole genome shotgun (WGS) entry which is preliminary data.</text>
</comment>
<dbReference type="EMBL" id="JBHSBM010000029">
    <property type="protein sequence ID" value="MFC4061492.1"/>
    <property type="molecule type" value="Genomic_DNA"/>
</dbReference>
<keyword evidence="4" id="KW-1185">Reference proteome</keyword>
<dbReference type="Gene3D" id="2.40.50.140">
    <property type="entry name" value="Nucleic acid-binding proteins"/>
    <property type="match status" value="1"/>
</dbReference>
<dbReference type="Proteomes" id="UP001595850">
    <property type="component" value="Unassembled WGS sequence"/>
</dbReference>
<gene>
    <name evidence="3" type="ORF">ACFOWE_24595</name>
</gene>
<evidence type="ECO:0008006" key="5">
    <source>
        <dbReference type="Google" id="ProtNLM"/>
    </source>
</evidence>
<dbReference type="InterPro" id="IPR012340">
    <property type="entry name" value="NA-bd_OB-fold"/>
</dbReference>
<protein>
    <recommendedName>
        <fullName evidence="5">Single-stranded DNA-binding protein</fullName>
    </recommendedName>
</protein>
<dbReference type="InterPro" id="IPR000424">
    <property type="entry name" value="Primosome_PriB/ssb"/>
</dbReference>
<accession>A0ABV8IBS4</accession>
<dbReference type="PROSITE" id="PS50935">
    <property type="entry name" value="SSB"/>
    <property type="match status" value="1"/>
</dbReference>
<evidence type="ECO:0000256" key="1">
    <source>
        <dbReference type="ARBA" id="ARBA00023125"/>
    </source>
</evidence>
<keyword evidence="1 2" id="KW-0238">DNA-binding</keyword>
<dbReference type="RefSeq" id="WP_377291729.1">
    <property type="nucleotide sequence ID" value="NZ_JBHSBM010000029.1"/>
</dbReference>
<name>A0ABV8IBS4_9ACTN</name>
<reference evidence="4" key="1">
    <citation type="journal article" date="2019" name="Int. J. Syst. Evol. Microbiol.">
        <title>The Global Catalogue of Microorganisms (GCM) 10K type strain sequencing project: providing services to taxonomists for standard genome sequencing and annotation.</title>
        <authorList>
            <consortium name="The Broad Institute Genomics Platform"/>
            <consortium name="The Broad Institute Genome Sequencing Center for Infectious Disease"/>
            <person name="Wu L."/>
            <person name="Ma J."/>
        </authorList>
    </citation>
    <scope>NUCLEOTIDE SEQUENCE [LARGE SCALE GENOMIC DNA]</scope>
    <source>
        <strain evidence="4">TBRC 4489</strain>
    </source>
</reference>